<dbReference type="CDD" id="cd07816">
    <property type="entry name" value="Bet_v1-like"/>
    <property type="match status" value="1"/>
</dbReference>
<dbReference type="PANTHER" id="PTHR31338">
    <property type="entry name" value="POLYKETIDE CYCLASE/DEHYDRASE AND LIPID TRANSPORT SUPERFAMILY PROTEIN"/>
    <property type="match status" value="1"/>
</dbReference>
<dbReference type="SUPFAM" id="SSF55961">
    <property type="entry name" value="Bet v1-like"/>
    <property type="match status" value="1"/>
</dbReference>
<dbReference type="PANTHER" id="PTHR31338:SF16">
    <property type="entry name" value="POLYKETIDE CYCLASE_DEHYDRASE AND LIPID TRANSPORT SUPERFAMILY PROTEIN"/>
    <property type="match status" value="1"/>
</dbReference>
<evidence type="ECO:0000256" key="1">
    <source>
        <dbReference type="ARBA" id="ARBA00038242"/>
    </source>
</evidence>
<reference evidence="3 4" key="1">
    <citation type="journal article" date="2018" name="Nat. Genet.">
        <title>The Rosa genome provides new insights in the design of modern roses.</title>
        <authorList>
            <person name="Bendahmane M."/>
        </authorList>
    </citation>
    <scope>NUCLEOTIDE SEQUENCE [LARGE SCALE GENOMIC DNA]</scope>
    <source>
        <strain evidence="4">cv. Old Blush</strain>
    </source>
</reference>
<feature type="domain" description="Bet v I/Major latex protein" evidence="2">
    <location>
        <begin position="2"/>
        <end position="152"/>
    </location>
</feature>
<keyword evidence="4" id="KW-1185">Reference proteome</keyword>
<organism evidence="3 4">
    <name type="scientific">Rosa chinensis</name>
    <name type="common">China rose</name>
    <dbReference type="NCBI Taxonomy" id="74649"/>
    <lineage>
        <taxon>Eukaryota</taxon>
        <taxon>Viridiplantae</taxon>
        <taxon>Streptophyta</taxon>
        <taxon>Embryophyta</taxon>
        <taxon>Tracheophyta</taxon>
        <taxon>Spermatophyta</taxon>
        <taxon>Magnoliopsida</taxon>
        <taxon>eudicotyledons</taxon>
        <taxon>Gunneridae</taxon>
        <taxon>Pentapetalae</taxon>
        <taxon>rosids</taxon>
        <taxon>fabids</taxon>
        <taxon>Rosales</taxon>
        <taxon>Rosaceae</taxon>
        <taxon>Rosoideae</taxon>
        <taxon>Rosoideae incertae sedis</taxon>
        <taxon>Rosa</taxon>
    </lineage>
</organism>
<sequence>MAQIAKIESHAELKSSAEKFYGFFKNNMSSFVQMFPQIFKNFEVVGGGEIRAGSVTKWTYDIGEGVMAAKIKIQALDDGNTSITFLVFEGDLLKVYNSFKAKLQLTKAGNGGSIVKWTLEFEKANANSPDPKIYAEQAIKVSKGIDAYLGRA</sequence>
<dbReference type="SMART" id="SM01037">
    <property type="entry name" value="Bet_v_1"/>
    <property type="match status" value="1"/>
</dbReference>
<dbReference type="InterPro" id="IPR000916">
    <property type="entry name" value="Bet_v_I/MLP"/>
</dbReference>
<dbReference type="STRING" id="74649.A0A2P6QG67"/>
<dbReference type="Gene3D" id="3.30.530.20">
    <property type="match status" value="1"/>
</dbReference>
<dbReference type="Proteomes" id="UP000238479">
    <property type="component" value="Chromosome 5"/>
</dbReference>
<name>A0A2P6QG67_ROSCH</name>
<evidence type="ECO:0000313" key="3">
    <source>
        <dbReference type="EMBL" id="PRQ33172.1"/>
    </source>
</evidence>
<evidence type="ECO:0000259" key="2">
    <source>
        <dbReference type="SMART" id="SM01037"/>
    </source>
</evidence>
<protein>
    <submittedName>
        <fullName evidence="3">Putative START-like domain-containing protein</fullName>
    </submittedName>
</protein>
<dbReference type="GO" id="GO:0006952">
    <property type="term" value="P:defense response"/>
    <property type="evidence" value="ECO:0007669"/>
    <property type="project" value="InterPro"/>
</dbReference>
<dbReference type="EMBL" id="PDCK01000043">
    <property type="protein sequence ID" value="PRQ33172.1"/>
    <property type="molecule type" value="Genomic_DNA"/>
</dbReference>
<dbReference type="OrthoDB" id="1567931at2759"/>
<comment type="similarity">
    <text evidence="1">Belongs to the MLP family.</text>
</comment>
<dbReference type="Gramene" id="PRQ33172">
    <property type="protein sequence ID" value="PRQ33172"/>
    <property type="gene ID" value="RchiOBHm_Chr5g0054611"/>
</dbReference>
<dbReference type="AlphaFoldDB" id="A0A2P6QG67"/>
<evidence type="ECO:0000313" key="4">
    <source>
        <dbReference type="Proteomes" id="UP000238479"/>
    </source>
</evidence>
<dbReference type="InterPro" id="IPR052006">
    <property type="entry name" value="MLP-like"/>
</dbReference>
<dbReference type="InterPro" id="IPR023393">
    <property type="entry name" value="START-like_dom_sf"/>
</dbReference>
<proteinExistence type="inferred from homology"/>
<comment type="caution">
    <text evidence="3">The sequence shown here is derived from an EMBL/GenBank/DDBJ whole genome shotgun (WGS) entry which is preliminary data.</text>
</comment>
<dbReference type="OMA" id="KTYLMPK"/>
<dbReference type="Pfam" id="PF00407">
    <property type="entry name" value="Bet_v_1"/>
    <property type="match status" value="1"/>
</dbReference>
<accession>A0A2P6QG67</accession>
<gene>
    <name evidence="3" type="ORF">RchiOBHm_Chr5g0054611</name>
</gene>